<dbReference type="Proteomes" id="UP000199532">
    <property type="component" value="Unassembled WGS sequence"/>
</dbReference>
<accession>A0A1H6RMF4</accession>
<name>A0A1H6RMF4_9BACT</name>
<protein>
    <submittedName>
        <fullName evidence="1">Uncharacterized protein</fullName>
    </submittedName>
</protein>
<reference evidence="1 2" key="1">
    <citation type="submission" date="2016-10" db="EMBL/GenBank/DDBJ databases">
        <authorList>
            <person name="de Groot N.N."/>
        </authorList>
    </citation>
    <scope>NUCLEOTIDE SEQUENCE [LARGE SCALE GENOMIC DNA]</scope>
    <source>
        <strain evidence="1 2">DSM 19938</strain>
    </source>
</reference>
<keyword evidence="2" id="KW-1185">Reference proteome</keyword>
<sequence>MFSFLRLDIFSAAGTYLTVKKFSHSFNDISNILTKLINAREII</sequence>
<proteinExistence type="predicted"/>
<evidence type="ECO:0000313" key="1">
    <source>
        <dbReference type="EMBL" id="SEI56933.1"/>
    </source>
</evidence>
<evidence type="ECO:0000313" key="2">
    <source>
        <dbReference type="Proteomes" id="UP000199532"/>
    </source>
</evidence>
<dbReference type="EMBL" id="FNXY01000002">
    <property type="protein sequence ID" value="SEI56933.1"/>
    <property type="molecule type" value="Genomic_DNA"/>
</dbReference>
<organism evidence="1 2">
    <name type="scientific">Dyadobacter koreensis</name>
    <dbReference type="NCBI Taxonomy" id="408657"/>
    <lineage>
        <taxon>Bacteria</taxon>
        <taxon>Pseudomonadati</taxon>
        <taxon>Bacteroidota</taxon>
        <taxon>Cytophagia</taxon>
        <taxon>Cytophagales</taxon>
        <taxon>Spirosomataceae</taxon>
        <taxon>Dyadobacter</taxon>
    </lineage>
</organism>
<dbReference type="AlphaFoldDB" id="A0A1H6RMF4"/>
<gene>
    <name evidence="1" type="ORF">SAMN04487995_1410</name>
</gene>